<keyword evidence="3" id="KW-1185">Reference proteome</keyword>
<evidence type="ECO:0000256" key="1">
    <source>
        <dbReference type="ARBA" id="ARBA00023002"/>
    </source>
</evidence>
<dbReference type="Gene3D" id="3.50.50.60">
    <property type="entry name" value="FAD/NAD(P)-binding domain"/>
    <property type="match status" value="1"/>
</dbReference>
<dbReference type="PANTHER" id="PTHR43539:SF91">
    <property type="entry name" value="FAD-DEPENDENT URATE HYDROXYLASE"/>
    <property type="match status" value="1"/>
</dbReference>
<dbReference type="EMBL" id="AP025637">
    <property type="protein sequence ID" value="BDG71812.1"/>
    <property type="molecule type" value="Genomic_DNA"/>
</dbReference>
<organism evidence="2 3">
    <name type="scientific">Roseomonas fluvialis</name>
    <dbReference type="NCBI Taxonomy" id="1750527"/>
    <lineage>
        <taxon>Bacteria</taxon>
        <taxon>Pseudomonadati</taxon>
        <taxon>Pseudomonadota</taxon>
        <taxon>Alphaproteobacteria</taxon>
        <taxon>Acetobacterales</taxon>
        <taxon>Roseomonadaceae</taxon>
        <taxon>Roseomonas</taxon>
    </lineage>
</organism>
<dbReference type="PANTHER" id="PTHR43539">
    <property type="entry name" value="FLAVIN-BINDING MONOOXYGENASE-LIKE PROTEIN (AFU_ORTHOLOGUE AFUA_4G09220)"/>
    <property type="match status" value="1"/>
</dbReference>
<proteinExistence type="predicted"/>
<accession>A0ABM7Y1V8</accession>
<reference evidence="2 3" key="1">
    <citation type="journal article" date="2016" name="Microbes Environ.">
        <title>Phylogenetically diverse aerobic anoxygenic phototrophic bacteria isolated from epilithic biofilms in Tama river, Japan.</title>
        <authorList>
            <person name="Hirose S."/>
            <person name="Matsuura K."/>
            <person name="Haruta S."/>
        </authorList>
    </citation>
    <scope>NUCLEOTIDE SEQUENCE [LARGE SCALE GENOMIC DNA]</scope>
    <source>
        <strain evidence="2 3">S08</strain>
    </source>
</reference>
<sequence>MRQRIAARASGIILEGMPAPRTLAELEADVLRDLELTAHPRAPWLEPKTSGGAPVLDCLVIGGGQCGVAVAFALKRDKVDNILVLDRADYGREGPWVTYARMHTLRSWKNQTGPDLKIPSLTYQAWHEAQFGAAHFEALRWIPKELWNDYLLWFRRVTGIPVRNGVTAGRISPARTDDGLPCLSVETSEGPILARKVVMATGQEGVGGWWMPDYVEALPKALRAHASEEIDFAALRGKVVAVLGAGASAFDNAATALEAGAAEVHLFCRRAEPMIIQPYRWLTFAGFLRHMGDMPDEWRWRFMSYILGLREGFPQDTYTRVLAFPNFTMHVGRPWTGARAEGGRAVLETARGEVAADYAICGTGVRMDPACVPELADCADNIASWGDRYTPPAEEANERLSCFPYLAPDYAFSEKRPGETPWIRDIHLFGIGTSLSFGPAGSSINAMTIAVPRLAAGITRGLFEADMPRLYADLRDYAIPQVTLDPARLAAE</sequence>
<dbReference type="Pfam" id="PF13738">
    <property type="entry name" value="Pyr_redox_3"/>
    <property type="match status" value="1"/>
</dbReference>
<dbReference type="InterPro" id="IPR036188">
    <property type="entry name" value="FAD/NAD-bd_sf"/>
</dbReference>
<gene>
    <name evidence="2" type="ORF">Rmf_17410</name>
</gene>
<name>A0ABM7Y1V8_9PROT</name>
<keyword evidence="1" id="KW-0560">Oxidoreductase</keyword>
<dbReference type="InterPro" id="IPR050982">
    <property type="entry name" value="Auxin_biosynth/cation_transpt"/>
</dbReference>
<dbReference type="Proteomes" id="UP000831327">
    <property type="component" value="Chromosome"/>
</dbReference>
<evidence type="ECO:0000313" key="3">
    <source>
        <dbReference type="Proteomes" id="UP000831327"/>
    </source>
</evidence>
<protein>
    <submittedName>
        <fullName evidence="2">Oxidoreductase</fullName>
    </submittedName>
</protein>
<evidence type="ECO:0000313" key="2">
    <source>
        <dbReference type="EMBL" id="BDG71812.1"/>
    </source>
</evidence>
<dbReference type="SUPFAM" id="SSF51905">
    <property type="entry name" value="FAD/NAD(P)-binding domain"/>
    <property type="match status" value="1"/>
</dbReference>